<name>A0A9D4K4V9_DREPO</name>
<reference evidence="3" key="1">
    <citation type="journal article" date="2019" name="bioRxiv">
        <title>The Genome of the Zebra Mussel, Dreissena polymorpha: A Resource for Invasive Species Research.</title>
        <authorList>
            <person name="McCartney M.A."/>
            <person name="Auch B."/>
            <person name="Kono T."/>
            <person name="Mallez S."/>
            <person name="Zhang Y."/>
            <person name="Obille A."/>
            <person name="Becker A."/>
            <person name="Abrahante J.E."/>
            <person name="Garbe J."/>
            <person name="Badalamenti J.P."/>
            <person name="Herman A."/>
            <person name="Mangelson H."/>
            <person name="Liachko I."/>
            <person name="Sullivan S."/>
            <person name="Sone E.D."/>
            <person name="Koren S."/>
            <person name="Silverstein K.A.T."/>
            <person name="Beckman K.B."/>
            <person name="Gohl D.M."/>
        </authorList>
    </citation>
    <scope>NUCLEOTIDE SEQUENCE</scope>
    <source>
        <strain evidence="3">Duluth1</strain>
        <tissue evidence="3">Whole animal</tissue>
    </source>
</reference>
<feature type="domain" description="Neurotransmitter-gated ion-channel transmembrane" evidence="2">
    <location>
        <begin position="5"/>
        <end position="54"/>
    </location>
</feature>
<dbReference type="Pfam" id="PF02932">
    <property type="entry name" value="Neur_chan_memb"/>
    <property type="match status" value="1"/>
</dbReference>
<feature type="transmembrane region" description="Helical" evidence="1">
    <location>
        <begin position="38"/>
        <end position="61"/>
    </location>
</feature>
<dbReference type="EMBL" id="JAIWYP010000004">
    <property type="protein sequence ID" value="KAH3833075.1"/>
    <property type="molecule type" value="Genomic_DNA"/>
</dbReference>
<evidence type="ECO:0000256" key="1">
    <source>
        <dbReference type="SAM" id="Phobius"/>
    </source>
</evidence>
<dbReference type="InterPro" id="IPR006029">
    <property type="entry name" value="Neurotrans-gated_channel_TM"/>
</dbReference>
<organism evidence="3 4">
    <name type="scientific">Dreissena polymorpha</name>
    <name type="common">Zebra mussel</name>
    <name type="synonym">Mytilus polymorpha</name>
    <dbReference type="NCBI Taxonomy" id="45954"/>
    <lineage>
        <taxon>Eukaryota</taxon>
        <taxon>Metazoa</taxon>
        <taxon>Spiralia</taxon>
        <taxon>Lophotrochozoa</taxon>
        <taxon>Mollusca</taxon>
        <taxon>Bivalvia</taxon>
        <taxon>Autobranchia</taxon>
        <taxon>Heteroconchia</taxon>
        <taxon>Euheterodonta</taxon>
        <taxon>Imparidentia</taxon>
        <taxon>Neoheterodontei</taxon>
        <taxon>Myida</taxon>
        <taxon>Dreissenoidea</taxon>
        <taxon>Dreissenidae</taxon>
        <taxon>Dreissena</taxon>
    </lineage>
</organism>
<gene>
    <name evidence="3" type="ORF">DPMN_106376</name>
</gene>
<keyword evidence="1" id="KW-0472">Membrane</keyword>
<keyword evidence="1" id="KW-1133">Transmembrane helix</keyword>
<protein>
    <recommendedName>
        <fullName evidence="2">Neurotransmitter-gated ion-channel transmembrane domain-containing protein</fullName>
    </recommendedName>
</protein>
<proteinExistence type="predicted"/>
<dbReference type="GO" id="GO:0016020">
    <property type="term" value="C:membrane"/>
    <property type="evidence" value="ECO:0007669"/>
    <property type="project" value="InterPro"/>
</dbReference>
<evidence type="ECO:0000313" key="4">
    <source>
        <dbReference type="Proteomes" id="UP000828390"/>
    </source>
</evidence>
<dbReference type="SUPFAM" id="SSF90112">
    <property type="entry name" value="Neurotransmitter-gated ion-channel transmembrane pore"/>
    <property type="match status" value="1"/>
</dbReference>
<evidence type="ECO:0000259" key="2">
    <source>
        <dbReference type="Pfam" id="PF02932"/>
    </source>
</evidence>
<sequence>MEDIVKYLKVLVVKSDAEDIETDVVDEWKQVALVIDRLFFWMFMLITVAPSVIILVIVPSFKYIDDEVY</sequence>
<dbReference type="GO" id="GO:0006811">
    <property type="term" value="P:monoatomic ion transport"/>
    <property type="evidence" value="ECO:0007669"/>
    <property type="project" value="InterPro"/>
</dbReference>
<dbReference type="AlphaFoldDB" id="A0A9D4K4V9"/>
<dbReference type="Proteomes" id="UP000828390">
    <property type="component" value="Unassembled WGS sequence"/>
</dbReference>
<keyword evidence="4" id="KW-1185">Reference proteome</keyword>
<dbReference type="Gene3D" id="1.20.58.390">
    <property type="entry name" value="Neurotransmitter-gated ion-channel transmembrane domain"/>
    <property type="match status" value="1"/>
</dbReference>
<dbReference type="InterPro" id="IPR036719">
    <property type="entry name" value="Neuro-gated_channel_TM_sf"/>
</dbReference>
<accession>A0A9D4K4V9</accession>
<keyword evidence="1" id="KW-0812">Transmembrane</keyword>
<dbReference type="InterPro" id="IPR038050">
    <property type="entry name" value="Neuro_actylchol_rec"/>
</dbReference>
<comment type="caution">
    <text evidence="3">The sequence shown here is derived from an EMBL/GenBank/DDBJ whole genome shotgun (WGS) entry which is preliminary data.</text>
</comment>
<evidence type="ECO:0000313" key="3">
    <source>
        <dbReference type="EMBL" id="KAH3833075.1"/>
    </source>
</evidence>
<reference evidence="3" key="2">
    <citation type="submission" date="2020-11" db="EMBL/GenBank/DDBJ databases">
        <authorList>
            <person name="McCartney M.A."/>
            <person name="Auch B."/>
            <person name="Kono T."/>
            <person name="Mallez S."/>
            <person name="Becker A."/>
            <person name="Gohl D.M."/>
            <person name="Silverstein K.A.T."/>
            <person name="Koren S."/>
            <person name="Bechman K.B."/>
            <person name="Herman A."/>
            <person name="Abrahante J.E."/>
            <person name="Garbe J."/>
        </authorList>
    </citation>
    <scope>NUCLEOTIDE SEQUENCE</scope>
    <source>
        <strain evidence="3">Duluth1</strain>
        <tissue evidence="3">Whole animal</tissue>
    </source>
</reference>